<evidence type="ECO:0000256" key="3">
    <source>
        <dbReference type="ARBA" id="ARBA00022692"/>
    </source>
</evidence>
<feature type="transmembrane region" description="Helical" evidence="6">
    <location>
        <begin position="348"/>
        <end position="370"/>
    </location>
</feature>
<dbReference type="Pfam" id="PF07690">
    <property type="entry name" value="MFS_1"/>
    <property type="match status" value="1"/>
</dbReference>
<feature type="transmembrane region" description="Helical" evidence="6">
    <location>
        <begin position="249"/>
        <end position="271"/>
    </location>
</feature>
<evidence type="ECO:0000313" key="9">
    <source>
        <dbReference type="Proteomes" id="UP000239990"/>
    </source>
</evidence>
<feature type="domain" description="Major facilitator superfamily (MFS) profile" evidence="7">
    <location>
        <begin position="10"/>
        <end position="436"/>
    </location>
</feature>
<evidence type="ECO:0000256" key="6">
    <source>
        <dbReference type="SAM" id="Phobius"/>
    </source>
</evidence>
<dbReference type="NCBIfam" id="TIGR00893">
    <property type="entry name" value="2A0114"/>
    <property type="match status" value="1"/>
</dbReference>
<dbReference type="InterPro" id="IPR011701">
    <property type="entry name" value="MFS"/>
</dbReference>
<dbReference type="SUPFAM" id="SSF103473">
    <property type="entry name" value="MFS general substrate transporter"/>
    <property type="match status" value="1"/>
</dbReference>
<keyword evidence="4 6" id="KW-1133">Transmembrane helix</keyword>
<feature type="transmembrane region" description="Helical" evidence="6">
    <location>
        <begin position="382"/>
        <end position="404"/>
    </location>
</feature>
<dbReference type="GO" id="GO:0022857">
    <property type="term" value="F:transmembrane transporter activity"/>
    <property type="evidence" value="ECO:0007669"/>
    <property type="project" value="InterPro"/>
</dbReference>
<dbReference type="GO" id="GO:0005886">
    <property type="term" value="C:plasma membrane"/>
    <property type="evidence" value="ECO:0007669"/>
    <property type="project" value="UniProtKB-SubCell"/>
</dbReference>
<dbReference type="PROSITE" id="PS50850">
    <property type="entry name" value="MFS"/>
    <property type="match status" value="1"/>
</dbReference>
<evidence type="ECO:0000259" key="7">
    <source>
        <dbReference type="PROSITE" id="PS50850"/>
    </source>
</evidence>
<comment type="subcellular location">
    <subcellularLocation>
        <location evidence="1">Cell membrane</location>
        <topology evidence="1">Multi-pass membrane protein</topology>
    </subcellularLocation>
</comment>
<dbReference type="OrthoDB" id="8596007at2"/>
<feature type="transmembrane region" description="Helical" evidence="6">
    <location>
        <begin position="80"/>
        <end position="107"/>
    </location>
</feature>
<dbReference type="EMBL" id="PREU01000001">
    <property type="protein sequence ID" value="PPA78081.1"/>
    <property type="molecule type" value="Genomic_DNA"/>
</dbReference>
<dbReference type="RefSeq" id="WP_104142015.1">
    <property type="nucleotide sequence ID" value="NZ_PREU01000001.1"/>
</dbReference>
<keyword evidence="3 6" id="KW-0812">Transmembrane</keyword>
<keyword evidence="2" id="KW-1003">Cell membrane</keyword>
<feature type="transmembrane region" description="Helical" evidence="6">
    <location>
        <begin position="283"/>
        <end position="312"/>
    </location>
</feature>
<dbReference type="CDD" id="cd17319">
    <property type="entry name" value="MFS_ExuT_GudP_like"/>
    <property type="match status" value="1"/>
</dbReference>
<organism evidence="8 9">
    <name type="scientific">Achromobacter spanius</name>
    <dbReference type="NCBI Taxonomy" id="217203"/>
    <lineage>
        <taxon>Bacteria</taxon>
        <taxon>Pseudomonadati</taxon>
        <taxon>Pseudomonadota</taxon>
        <taxon>Betaproteobacteria</taxon>
        <taxon>Burkholderiales</taxon>
        <taxon>Alcaligenaceae</taxon>
        <taxon>Achromobacter</taxon>
    </lineage>
</organism>
<feature type="transmembrane region" description="Helical" evidence="6">
    <location>
        <begin position="410"/>
        <end position="432"/>
    </location>
</feature>
<dbReference type="InterPro" id="IPR000849">
    <property type="entry name" value="Sugar_P_transporter"/>
</dbReference>
<accession>A0A2S5GZ53</accession>
<evidence type="ECO:0000256" key="1">
    <source>
        <dbReference type="ARBA" id="ARBA00004651"/>
    </source>
</evidence>
<dbReference type="AlphaFoldDB" id="A0A2S5GZ53"/>
<reference evidence="8 9" key="1">
    <citation type="submission" date="2018-02" db="EMBL/GenBank/DDBJ databases">
        <title>Draft Genome of Achromobacter spanius stain 6.</title>
        <authorList>
            <person name="Gunasekera T.S."/>
            <person name="Radwan O."/>
            <person name="Ruiz O.N."/>
        </authorList>
    </citation>
    <scope>NUCLEOTIDE SEQUENCE [LARGE SCALE GENOMIC DNA]</scope>
    <source>
        <strain evidence="8 9">6</strain>
    </source>
</reference>
<keyword evidence="5 6" id="KW-0472">Membrane</keyword>
<protein>
    <submittedName>
        <fullName evidence="8">MFS transporter</fullName>
    </submittedName>
</protein>
<dbReference type="InterPro" id="IPR050382">
    <property type="entry name" value="MFS_Na/Anion_cotransporter"/>
</dbReference>
<feature type="transmembrane region" description="Helical" evidence="6">
    <location>
        <begin position="47"/>
        <end position="68"/>
    </location>
</feature>
<proteinExistence type="predicted"/>
<dbReference type="PIRSF" id="PIRSF002808">
    <property type="entry name" value="Hexose_phosphate_transp"/>
    <property type="match status" value="1"/>
</dbReference>
<gene>
    <name evidence="8" type="ORF">C4E15_01995</name>
</gene>
<sequence>MLLARQRFLILALITIVLAFSTGDRATLSVAGSGMSKELGLSPVQMGWLFSSFAWAYVLAHVPAGWLVDRLGAKRTVLGGLVLWSACTMFMGAAGWFASAFAALLVLRFLLGTFEAPVGPASGRVIAAWFPAQERGVAGAIFNSAQYLSLALFTPLMGWLDHMFGWEHVFSVMGALGLLLALLWWRAYQVPTEHPKLTAQELELMRNGGALVDLPAHGVAPSTDGDVQPDADGMVQRTPNLLDLFRSRMLTGIFLAQYCITAITWFFVSWFPTYLVKERGMSILTAGFVASLPAIAGCVGGVLTGFVSDWLLKRTQSLTIARKVPITIGLLLTSVMIGCNYVDTDWIVVALMSLAFFGKGFGSLGWTVVADTAPKSMIGLTGGVFNAVGNTAGITTPVVIGYILGTTGSFHQALVFVGLHGVVAVASYWLLVGRIQRFEPKRRAPALREIHARPSNP</sequence>
<name>A0A2S5GZ53_9BURK</name>
<dbReference type="Proteomes" id="UP000239990">
    <property type="component" value="Unassembled WGS sequence"/>
</dbReference>
<dbReference type="PANTHER" id="PTHR11662:SF399">
    <property type="entry name" value="FI19708P1-RELATED"/>
    <property type="match status" value="1"/>
</dbReference>
<dbReference type="Gene3D" id="1.20.1250.20">
    <property type="entry name" value="MFS general substrate transporter like domains"/>
    <property type="match status" value="2"/>
</dbReference>
<evidence type="ECO:0000256" key="2">
    <source>
        <dbReference type="ARBA" id="ARBA00022475"/>
    </source>
</evidence>
<dbReference type="InterPro" id="IPR036259">
    <property type="entry name" value="MFS_trans_sf"/>
</dbReference>
<evidence type="ECO:0000256" key="5">
    <source>
        <dbReference type="ARBA" id="ARBA00023136"/>
    </source>
</evidence>
<evidence type="ECO:0000256" key="4">
    <source>
        <dbReference type="ARBA" id="ARBA00022989"/>
    </source>
</evidence>
<dbReference type="InterPro" id="IPR020846">
    <property type="entry name" value="MFS_dom"/>
</dbReference>
<evidence type="ECO:0000313" key="8">
    <source>
        <dbReference type="EMBL" id="PPA78081.1"/>
    </source>
</evidence>
<feature type="transmembrane region" description="Helical" evidence="6">
    <location>
        <begin position="324"/>
        <end position="342"/>
    </location>
</feature>
<comment type="caution">
    <text evidence="8">The sequence shown here is derived from an EMBL/GenBank/DDBJ whole genome shotgun (WGS) entry which is preliminary data.</text>
</comment>
<feature type="transmembrane region" description="Helical" evidence="6">
    <location>
        <begin position="163"/>
        <end position="185"/>
    </location>
</feature>
<dbReference type="PANTHER" id="PTHR11662">
    <property type="entry name" value="SOLUTE CARRIER FAMILY 17"/>
    <property type="match status" value="1"/>
</dbReference>